<evidence type="ECO:0000313" key="2">
    <source>
        <dbReference type="EMBL" id="TDZ91597.1"/>
    </source>
</evidence>
<keyword evidence="1" id="KW-1133">Transmembrane helix</keyword>
<accession>A0A4R8SAV0</accession>
<dbReference type="EMBL" id="PECK01000010">
    <property type="protein sequence ID" value="TDZ91597.1"/>
    <property type="molecule type" value="Genomic_DNA"/>
</dbReference>
<sequence length="441" mass="48865">MMYLPQLAACYLLGLLGRSAAIALAGRLGAHNELWADVIMPFAGFARLASFVAMFMVLRSAIPALERLPRTTASSVDIFSNIVAPFFAIYIAWQMLKADWTAYKEISLFYMYGSGGGDKITPLTPGDIPVSNSVWILIIGAFALQYILKWTESRTPKWFIGIRLYLQVFWVFLVASFAANRGLTFILEPSKWFGERRFVVWFNTTKEHLIQEFEPFRIGWAAVSTVWHLIWDVAGMPLLWLVIAGIVYGVASGATWRGVARRVVGEPGAALVSRVTPAQARLQAELQRRLAIAPPTVIEKVWAWIKAQVLAQFGKYGSIVQSARPILHAGLVALSVYILAFVGLAWLSVDDSFYRLQVETGYLTRAFAWLAGWHDEVFWRGPGEILFMLAATLVSTLRTCLVASTYAYCVEKIEAAEAEHVSVEDGQVAAEATATTAPTVP</sequence>
<feature type="transmembrane region" description="Helical" evidence="1">
    <location>
        <begin position="128"/>
        <end position="148"/>
    </location>
</feature>
<feature type="transmembrane region" description="Helical" evidence="1">
    <location>
        <begin position="160"/>
        <end position="179"/>
    </location>
</feature>
<keyword evidence="1" id="KW-0812">Transmembrane</keyword>
<dbReference type="EMBL" id="PECM01000003">
    <property type="protein sequence ID" value="TEA08851.1"/>
    <property type="molecule type" value="Genomic_DNA"/>
</dbReference>
<feature type="transmembrane region" description="Helical" evidence="1">
    <location>
        <begin position="78"/>
        <end position="96"/>
    </location>
</feature>
<name>A0A4R8SAV0_9MYCO</name>
<feature type="transmembrane region" description="Helical" evidence="1">
    <location>
        <begin position="35"/>
        <end position="58"/>
    </location>
</feature>
<gene>
    <name evidence="3" type="ORF">CCUG60883_00529</name>
    <name evidence="2" type="ORF">CCUG60885_04494</name>
</gene>
<reference evidence="4 5" key="1">
    <citation type="journal article" date="2019" name="Sci. Rep.">
        <title>Extended insight into the Mycobacterium chelonae-abscessus complex through whole genome sequencing of Mycobacterium salmoniphilum outbreak and Mycobacterium salmoniphilum-like strains.</title>
        <authorList>
            <person name="Behra P.R.K."/>
            <person name="Das S."/>
            <person name="Pettersson B.M.F."/>
            <person name="Shirreff L."/>
            <person name="DuCote T."/>
            <person name="Jacobsson K.G."/>
            <person name="Ennis D.G."/>
            <person name="Kirsebom L.A."/>
        </authorList>
    </citation>
    <scope>NUCLEOTIDE SEQUENCE [LARGE SCALE GENOMIC DNA]</scope>
    <source>
        <strain evidence="3 4">CCUG 60883</strain>
        <strain evidence="2 5">CCUG 60885</strain>
    </source>
</reference>
<protein>
    <submittedName>
        <fullName evidence="2">Uncharacterized protein</fullName>
    </submittedName>
</protein>
<dbReference type="AlphaFoldDB" id="A0A4R8SAV0"/>
<keyword evidence="1" id="KW-0472">Membrane</keyword>
<feature type="transmembrane region" description="Helical" evidence="1">
    <location>
        <begin position="326"/>
        <end position="347"/>
    </location>
</feature>
<feature type="transmembrane region" description="Helical" evidence="1">
    <location>
        <begin position="229"/>
        <end position="251"/>
    </location>
</feature>
<evidence type="ECO:0000313" key="3">
    <source>
        <dbReference type="EMBL" id="TEA08851.1"/>
    </source>
</evidence>
<dbReference type="Proteomes" id="UP000295685">
    <property type="component" value="Unassembled WGS sequence"/>
</dbReference>
<evidence type="ECO:0000313" key="4">
    <source>
        <dbReference type="Proteomes" id="UP000294844"/>
    </source>
</evidence>
<evidence type="ECO:0000256" key="1">
    <source>
        <dbReference type="SAM" id="Phobius"/>
    </source>
</evidence>
<organism evidence="2 5">
    <name type="scientific">Mycobacteroides salmoniphilum</name>
    <dbReference type="NCBI Taxonomy" id="404941"/>
    <lineage>
        <taxon>Bacteria</taxon>
        <taxon>Bacillati</taxon>
        <taxon>Actinomycetota</taxon>
        <taxon>Actinomycetes</taxon>
        <taxon>Mycobacteriales</taxon>
        <taxon>Mycobacteriaceae</taxon>
        <taxon>Mycobacteroides</taxon>
    </lineage>
</organism>
<proteinExistence type="predicted"/>
<feature type="transmembrane region" description="Helical" evidence="1">
    <location>
        <begin position="385"/>
        <end position="409"/>
    </location>
</feature>
<comment type="caution">
    <text evidence="2">The sequence shown here is derived from an EMBL/GenBank/DDBJ whole genome shotgun (WGS) entry which is preliminary data.</text>
</comment>
<keyword evidence="4" id="KW-1185">Reference proteome</keyword>
<dbReference type="Proteomes" id="UP000294844">
    <property type="component" value="Unassembled WGS sequence"/>
</dbReference>
<evidence type="ECO:0000313" key="5">
    <source>
        <dbReference type="Proteomes" id="UP000295685"/>
    </source>
</evidence>